<feature type="binding site" evidence="12">
    <location>
        <position position="458"/>
    </location>
    <ligand>
        <name>dimethylallyl diphosphate</name>
        <dbReference type="ChEBI" id="CHEBI:57623"/>
    </ligand>
</feature>
<keyword evidence="16" id="KW-1185">Reference proteome</keyword>
<dbReference type="GO" id="GO:0019288">
    <property type="term" value="P:isopentenyl diphosphate biosynthetic process, methylerythritol 4-phosphate pathway"/>
    <property type="evidence" value="ECO:0007669"/>
    <property type="project" value="UniProtKB-UniRule"/>
</dbReference>
<feature type="binding site" evidence="12">
    <location>
        <position position="502"/>
    </location>
    <ligand>
        <name>(2E)-4-hydroxy-3-methylbut-2-enyl diphosphate</name>
        <dbReference type="ChEBI" id="CHEBI:128753"/>
    </ligand>
</feature>
<feature type="binding site" evidence="12">
    <location>
        <position position="399"/>
    </location>
    <ligand>
        <name>(2E)-4-hydroxy-3-methylbut-2-enyl diphosphate</name>
        <dbReference type="ChEBI" id="CHEBI:128753"/>
    </ligand>
</feature>
<dbReference type="GO" id="GO:0006220">
    <property type="term" value="P:pyrimidine nucleotide metabolic process"/>
    <property type="evidence" value="ECO:0007669"/>
    <property type="project" value="UniProtKB-UniRule"/>
</dbReference>
<dbReference type="NCBIfam" id="TIGR00017">
    <property type="entry name" value="cmk"/>
    <property type="match status" value="1"/>
</dbReference>
<feature type="binding site" evidence="12">
    <location>
        <position position="360"/>
    </location>
    <ligand>
        <name>(2E)-4-hydroxy-3-methylbut-2-enyl diphosphate</name>
        <dbReference type="ChEBI" id="CHEBI:128753"/>
    </ligand>
</feature>
<dbReference type="EC" id="1.17.7.4" evidence="12"/>
<dbReference type="Gene3D" id="3.40.50.300">
    <property type="entry name" value="P-loop containing nucleotide triphosphate hydrolases"/>
    <property type="match status" value="1"/>
</dbReference>
<feature type="binding site" evidence="12">
    <location>
        <position position="328"/>
    </location>
    <ligand>
        <name>[4Fe-4S] cluster</name>
        <dbReference type="ChEBI" id="CHEBI:49883"/>
    </ligand>
</feature>
<dbReference type="NCBIfam" id="NF002187">
    <property type="entry name" value="PRK01045.1-1"/>
    <property type="match status" value="1"/>
</dbReference>
<dbReference type="GO" id="GO:0016114">
    <property type="term" value="P:terpenoid biosynthetic process"/>
    <property type="evidence" value="ECO:0007669"/>
    <property type="project" value="UniProtKB-UniRule"/>
</dbReference>
<feature type="binding site" evidence="12">
    <location>
        <position position="306"/>
    </location>
    <ligand>
        <name>(2E)-4-hydroxy-3-methylbut-2-enyl diphosphate</name>
        <dbReference type="ChEBI" id="CHEBI:128753"/>
    </ligand>
</feature>
<evidence type="ECO:0000256" key="6">
    <source>
        <dbReference type="ARBA" id="ARBA00022777"/>
    </source>
</evidence>
<dbReference type="GO" id="GO:0036430">
    <property type="term" value="F:CMP kinase activity"/>
    <property type="evidence" value="ECO:0007669"/>
    <property type="project" value="RHEA"/>
</dbReference>
<comment type="catalytic activity">
    <reaction evidence="10 13">
        <text>dCMP + ATP = dCDP + ADP</text>
        <dbReference type="Rhea" id="RHEA:25094"/>
        <dbReference type="ChEBI" id="CHEBI:30616"/>
        <dbReference type="ChEBI" id="CHEBI:57566"/>
        <dbReference type="ChEBI" id="CHEBI:58593"/>
        <dbReference type="ChEBI" id="CHEBI:456216"/>
        <dbReference type="EC" id="2.7.4.25"/>
    </reaction>
</comment>
<dbReference type="Proteomes" id="UP000297225">
    <property type="component" value="Unassembled WGS sequence"/>
</dbReference>
<comment type="cofactor">
    <cofactor evidence="12">
        <name>[4Fe-4S] cluster</name>
        <dbReference type="ChEBI" id="CHEBI:49883"/>
    </cofactor>
    <text evidence="12">Binds 1 [4Fe-4S] cluster per subunit.</text>
</comment>
<feature type="binding site" evidence="12">
    <location>
        <position position="459"/>
    </location>
    <ligand>
        <name>(2E)-4-hydroxy-3-methylbut-2-enyl diphosphate</name>
        <dbReference type="ChEBI" id="CHEBI:128753"/>
    </ligand>
</feature>
<feature type="binding site" evidence="12">
    <location>
        <position position="460"/>
    </location>
    <ligand>
        <name>isopentenyl diphosphate</name>
        <dbReference type="ChEBI" id="CHEBI:128769"/>
    </ligand>
</feature>
<dbReference type="UniPathway" id="UPA00056">
    <property type="reaction ID" value="UER00097"/>
</dbReference>
<evidence type="ECO:0000313" key="16">
    <source>
        <dbReference type="Proteomes" id="UP000297225"/>
    </source>
</evidence>
<evidence type="ECO:0000256" key="12">
    <source>
        <dbReference type="HAMAP-Rule" id="MF_00191"/>
    </source>
</evidence>
<comment type="catalytic activity">
    <reaction evidence="11 13">
        <text>CMP + ATP = CDP + ADP</text>
        <dbReference type="Rhea" id="RHEA:11600"/>
        <dbReference type="ChEBI" id="CHEBI:30616"/>
        <dbReference type="ChEBI" id="CHEBI:58069"/>
        <dbReference type="ChEBI" id="CHEBI:60377"/>
        <dbReference type="ChEBI" id="CHEBI:456216"/>
        <dbReference type="EC" id="2.7.4.25"/>
    </reaction>
</comment>
<feature type="binding site" evidence="12">
    <location>
        <position position="459"/>
    </location>
    <ligand>
        <name>isopentenyl diphosphate</name>
        <dbReference type="ChEBI" id="CHEBI:128769"/>
    </ligand>
</feature>
<dbReference type="GO" id="GO:0046872">
    <property type="term" value="F:metal ion binding"/>
    <property type="evidence" value="ECO:0007669"/>
    <property type="project" value="UniProtKB-KW"/>
</dbReference>
<comment type="similarity">
    <text evidence="12">Belongs to the IspH family.</text>
</comment>
<dbReference type="PANTHER" id="PTHR30426:SF0">
    <property type="entry name" value="4-HYDROXY-3-METHYLBUT-2-ENYL DIPHOSPHATE REDUCTASE"/>
    <property type="match status" value="1"/>
</dbReference>
<feature type="binding site" evidence="12">
    <location>
        <position position="459"/>
    </location>
    <ligand>
        <name>dimethylallyl diphosphate</name>
        <dbReference type="ChEBI" id="CHEBI:57623"/>
    </ligand>
</feature>
<feature type="binding site" evidence="12">
    <location>
        <position position="430"/>
    </location>
    <ligand>
        <name>[4Fe-4S] cluster</name>
        <dbReference type="ChEBI" id="CHEBI:49883"/>
    </ligand>
</feature>
<keyword evidence="12 15" id="KW-0560">Oxidoreductase</keyword>
<dbReference type="GO" id="GO:0036431">
    <property type="term" value="F:dCMP kinase activity"/>
    <property type="evidence" value="ECO:0007669"/>
    <property type="project" value="InterPro"/>
</dbReference>
<dbReference type="InterPro" id="IPR003451">
    <property type="entry name" value="LytB/IspH"/>
</dbReference>
<dbReference type="GO" id="GO:0051745">
    <property type="term" value="F:4-hydroxy-3-methylbut-2-enyl diphosphate reductase activity"/>
    <property type="evidence" value="ECO:0007669"/>
    <property type="project" value="UniProtKB-UniRule"/>
</dbReference>
<comment type="caution">
    <text evidence="15">The sequence shown here is derived from an EMBL/GenBank/DDBJ whole genome shotgun (WGS) entry which is preliminary data.</text>
</comment>
<dbReference type="UniPathway" id="UPA00059">
    <property type="reaction ID" value="UER00105"/>
</dbReference>
<feature type="binding site" evidence="13">
    <location>
        <begin position="10"/>
        <end position="18"/>
    </location>
    <ligand>
        <name>ATP</name>
        <dbReference type="ChEBI" id="CHEBI:30616"/>
    </ligand>
</feature>
<name>A0A4Y8WN38_9PORP</name>
<keyword evidence="4 12" id="KW-0479">Metal-binding</keyword>
<reference evidence="15 16" key="1">
    <citation type="submission" date="2019-03" db="EMBL/GenBank/DDBJ databases">
        <title>Porphyromonas levii Isolated from the Uterus of Dairy Cows.</title>
        <authorList>
            <person name="Francis A.M."/>
        </authorList>
    </citation>
    <scope>NUCLEOTIDE SEQUENCE [LARGE SCALE GENOMIC DNA]</scope>
    <source>
        <strain evidence="15 16">AF5678</strain>
    </source>
</reference>
<dbReference type="CDD" id="cd13944">
    <property type="entry name" value="lytB_ispH"/>
    <property type="match status" value="1"/>
</dbReference>
<feature type="binding site" evidence="12">
    <location>
        <position position="360"/>
    </location>
    <ligand>
        <name>isopentenyl diphosphate</name>
        <dbReference type="ChEBI" id="CHEBI:128769"/>
    </ligand>
</feature>
<evidence type="ECO:0000256" key="9">
    <source>
        <dbReference type="ARBA" id="ARBA00023014"/>
    </source>
</evidence>
<sequence>MRKINIALDGHSSCGKSTIAKALAKRLQYTYVDTGAMYRGVTLWTLREGLWIEGEPNKSEIARRLGEVNISFGQTESGQHLLLNGEDVEREIRGLEVSNHVSPISTIPEVRKYLVAQQQAWVAAKGVVMDGRDVGTVVMPDAELKFFVTASPEVRAKRRFEELTAKGDNVSYEDILTNVTERDRIDSTRAVDPLRQAEDAILLDNSLLSREEQQRLVEEVAERVIRGNDSGVLLVEIDSASGFCFGVITAISKAESELKESQPLHSLGDIVHNGDEVKRLKQRGLHSITYERLPELKGKRVLFRAHGEAPKVYAEAERLGIEVVDATCPVVLALQKRIRRKYENTRGNGTQIVIYGKHGHAEVNGLVGQTNGEAIVVQSIEEAKRLIDPQRPVALFSQTTMDMDSFAQLGDFLKEYVAKGVEIETFDTICRQVSNRVPEITEFSRRMDWVYFIAGAHSSNGKVLYNTAQKANLNSYFVSSPDEITKPLPSWVRSVGVCGATSTPMWQMEAVKQRIEEIAKGGKAK</sequence>
<dbReference type="SUPFAM" id="SSF52540">
    <property type="entry name" value="P-loop containing nucleoside triphosphate hydrolases"/>
    <property type="match status" value="1"/>
</dbReference>
<evidence type="ECO:0000256" key="3">
    <source>
        <dbReference type="ARBA" id="ARBA00022679"/>
    </source>
</evidence>
<dbReference type="Pfam" id="PF02224">
    <property type="entry name" value="Cytidylate_kin"/>
    <property type="match status" value="1"/>
</dbReference>
<dbReference type="Pfam" id="PF02401">
    <property type="entry name" value="LYTB"/>
    <property type="match status" value="1"/>
</dbReference>
<evidence type="ECO:0000256" key="2">
    <source>
        <dbReference type="ARBA" id="ARBA00022485"/>
    </source>
</evidence>
<feature type="binding site" evidence="12">
    <location>
        <position position="306"/>
    </location>
    <ligand>
        <name>dimethylallyl diphosphate</name>
        <dbReference type="ChEBI" id="CHEBI:57623"/>
    </ligand>
</feature>
<dbReference type="AlphaFoldDB" id="A0A4Y8WN38"/>
<feature type="binding site" evidence="12">
    <location>
        <position position="502"/>
    </location>
    <ligand>
        <name>dimethylallyl diphosphate</name>
        <dbReference type="ChEBI" id="CHEBI:57623"/>
    </ligand>
</feature>
<evidence type="ECO:0000256" key="4">
    <source>
        <dbReference type="ARBA" id="ARBA00022723"/>
    </source>
</evidence>
<keyword evidence="2 12" id="KW-0004">4Fe-4S</keyword>
<proteinExistence type="inferred from homology"/>
<accession>A0A4Y8WN38</accession>
<evidence type="ECO:0000256" key="8">
    <source>
        <dbReference type="ARBA" id="ARBA00023004"/>
    </source>
</evidence>
<organism evidence="15 16">
    <name type="scientific">Porphyromonas levii</name>
    <dbReference type="NCBI Taxonomy" id="28114"/>
    <lineage>
        <taxon>Bacteria</taxon>
        <taxon>Pseudomonadati</taxon>
        <taxon>Bacteroidota</taxon>
        <taxon>Bacteroidia</taxon>
        <taxon>Bacteroidales</taxon>
        <taxon>Porphyromonadaceae</taxon>
        <taxon>Porphyromonas</taxon>
    </lineage>
</organism>
<comment type="catalytic activity">
    <reaction evidence="12">
        <text>isopentenyl diphosphate + 2 oxidized [2Fe-2S]-[ferredoxin] + H2O = (2E)-4-hydroxy-3-methylbut-2-enyl diphosphate + 2 reduced [2Fe-2S]-[ferredoxin] + 2 H(+)</text>
        <dbReference type="Rhea" id="RHEA:24488"/>
        <dbReference type="Rhea" id="RHEA-COMP:10000"/>
        <dbReference type="Rhea" id="RHEA-COMP:10001"/>
        <dbReference type="ChEBI" id="CHEBI:15377"/>
        <dbReference type="ChEBI" id="CHEBI:15378"/>
        <dbReference type="ChEBI" id="CHEBI:33737"/>
        <dbReference type="ChEBI" id="CHEBI:33738"/>
        <dbReference type="ChEBI" id="CHEBI:128753"/>
        <dbReference type="ChEBI" id="CHEBI:128769"/>
        <dbReference type="EC" id="1.17.7.4"/>
    </reaction>
</comment>
<evidence type="ECO:0000313" key="15">
    <source>
        <dbReference type="EMBL" id="TFH94620.1"/>
    </source>
</evidence>
<feature type="binding site" evidence="12">
    <location>
        <position position="272"/>
    </location>
    <ligand>
        <name>isopentenyl diphosphate</name>
        <dbReference type="ChEBI" id="CHEBI:128769"/>
    </ligand>
</feature>
<comment type="pathway">
    <text evidence="12">Isoprenoid biosynthesis; dimethylallyl diphosphate biosynthesis; dimethylallyl diphosphate from (2E)-4-hydroxy-3-methylbutenyl diphosphate: step 1/1.</text>
</comment>
<dbReference type="InterPro" id="IPR027417">
    <property type="entry name" value="P-loop_NTPase"/>
</dbReference>
<feature type="binding site" evidence="12">
    <location>
        <position position="460"/>
    </location>
    <ligand>
        <name>dimethylallyl diphosphate</name>
        <dbReference type="ChEBI" id="CHEBI:57623"/>
    </ligand>
</feature>
<dbReference type="NCBIfam" id="TIGR00216">
    <property type="entry name" value="ispH_lytB"/>
    <property type="match status" value="1"/>
</dbReference>
<feature type="binding site" evidence="12">
    <location>
        <position position="272"/>
    </location>
    <ligand>
        <name>dimethylallyl diphosphate</name>
        <dbReference type="ChEBI" id="CHEBI:57623"/>
    </ligand>
</feature>
<dbReference type="Gene3D" id="3.40.50.11270">
    <property type="match status" value="1"/>
</dbReference>
<feature type="binding site" evidence="12">
    <location>
        <position position="272"/>
    </location>
    <ligand>
        <name>(2E)-4-hydroxy-3-methylbut-2-enyl diphosphate</name>
        <dbReference type="ChEBI" id="CHEBI:128753"/>
    </ligand>
</feature>
<comment type="similarity">
    <text evidence="1 13">Belongs to the cytidylate kinase family. Type 1 subfamily.</text>
</comment>
<keyword evidence="6 13" id="KW-0418">Kinase</keyword>
<dbReference type="Gene3D" id="3.40.1010.20">
    <property type="entry name" value="4-hydroxy-3-methylbut-2-enyl diphosphate reductase, catalytic domain"/>
    <property type="match status" value="2"/>
</dbReference>
<evidence type="ECO:0000256" key="13">
    <source>
        <dbReference type="HAMAP-Rule" id="MF_00238"/>
    </source>
</evidence>
<feature type="binding site" evidence="12">
    <location>
        <position position="360"/>
    </location>
    <ligand>
        <name>dimethylallyl diphosphate</name>
        <dbReference type="ChEBI" id="CHEBI:57623"/>
    </ligand>
</feature>
<comment type="function">
    <text evidence="12">Catalyzes the conversion of 1-hydroxy-2-methyl-2-(E)-butenyl 4-diphosphate (HMBPP) into a mixture of isopentenyl diphosphate (IPP) and dimethylallyl diphosphate (DMAPP). Acts in the terminal step of the DOXP/MEP pathway for isoprenoid precursor biosynthesis.</text>
</comment>
<dbReference type="EC" id="2.7.4.25" evidence="13"/>
<dbReference type="EMBL" id="SPNC01000101">
    <property type="protein sequence ID" value="TFH94620.1"/>
    <property type="molecule type" value="Genomic_DNA"/>
</dbReference>
<keyword evidence="3 13" id="KW-0808">Transferase</keyword>
<evidence type="ECO:0000256" key="7">
    <source>
        <dbReference type="ARBA" id="ARBA00022840"/>
    </source>
</evidence>
<comment type="pathway">
    <text evidence="12">Isoprenoid biosynthesis; isopentenyl diphosphate biosynthesis via DXP pathway; isopentenyl diphosphate from 1-deoxy-D-xylulose 5-phosphate: step 6/6.</text>
</comment>
<dbReference type="PANTHER" id="PTHR30426">
    <property type="entry name" value="4-HYDROXY-3-METHYLBUT-2-ENYL DIPHOSPHATE REDUCTASE"/>
    <property type="match status" value="1"/>
</dbReference>
<feature type="binding site" evidence="12">
    <location>
        <position position="306"/>
    </location>
    <ligand>
        <name>isopentenyl diphosphate</name>
        <dbReference type="ChEBI" id="CHEBI:128769"/>
    </ligand>
</feature>
<evidence type="ECO:0000256" key="10">
    <source>
        <dbReference type="ARBA" id="ARBA00047615"/>
    </source>
</evidence>
<feature type="binding site" evidence="12">
    <location>
        <position position="458"/>
    </location>
    <ligand>
        <name>(2E)-4-hydroxy-3-methylbut-2-enyl diphosphate</name>
        <dbReference type="ChEBI" id="CHEBI:128753"/>
    </ligand>
</feature>
<comment type="catalytic activity">
    <reaction evidence="12">
        <text>dimethylallyl diphosphate + 2 oxidized [2Fe-2S]-[ferredoxin] + H2O = (2E)-4-hydroxy-3-methylbut-2-enyl diphosphate + 2 reduced [2Fe-2S]-[ferredoxin] + 2 H(+)</text>
        <dbReference type="Rhea" id="RHEA:24825"/>
        <dbReference type="Rhea" id="RHEA-COMP:10000"/>
        <dbReference type="Rhea" id="RHEA-COMP:10001"/>
        <dbReference type="ChEBI" id="CHEBI:15377"/>
        <dbReference type="ChEBI" id="CHEBI:15378"/>
        <dbReference type="ChEBI" id="CHEBI:33737"/>
        <dbReference type="ChEBI" id="CHEBI:33738"/>
        <dbReference type="ChEBI" id="CHEBI:57623"/>
        <dbReference type="ChEBI" id="CHEBI:128753"/>
        <dbReference type="EC" id="1.17.7.4"/>
    </reaction>
</comment>
<keyword evidence="9 12" id="KW-0411">Iron-sulfur</keyword>
<dbReference type="HAMAP" id="MF_00238">
    <property type="entry name" value="Cytidyl_kinase_type1"/>
    <property type="match status" value="1"/>
</dbReference>
<keyword evidence="7 13" id="KW-0067">ATP-binding</keyword>
<feature type="binding site" evidence="12">
    <location>
        <position position="244"/>
    </location>
    <ligand>
        <name>[4Fe-4S] cluster</name>
        <dbReference type="ChEBI" id="CHEBI:49883"/>
    </ligand>
</feature>
<keyword evidence="5 13" id="KW-0547">Nucleotide-binding</keyword>
<comment type="subcellular location">
    <subcellularLocation>
        <location evidence="13">Cytoplasm</location>
    </subcellularLocation>
</comment>
<dbReference type="OrthoDB" id="9777362at2"/>
<dbReference type="STRING" id="1122973.GCA_000379925_01100"/>
<gene>
    <name evidence="13" type="primary">cmk</name>
    <name evidence="12" type="synonym">ispH</name>
    <name evidence="15" type="ORF">E4P47_06710</name>
</gene>
<keyword evidence="13" id="KW-0963">Cytoplasm</keyword>
<dbReference type="InterPro" id="IPR011994">
    <property type="entry name" value="Cytidylate_kinase_dom"/>
</dbReference>
<dbReference type="HAMAP" id="MF_00191">
    <property type="entry name" value="IspH"/>
    <property type="match status" value="1"/>
</dbReference>
<evidence type="ECO:0000259" key="14">
    <source>
        <dbReference type="Pfam" id="PF02224"/>
    </source>
</evidence>
<keyword evidence="8 12" id="KW-0408">Iron</keyword>
<feature type="domain" description="Cytidylate kinase" evidence="14">
    <location>
        <begin position="6"/>
        <end position="221"/>
    </location>
</feature>
<evidence type="ECO:0000256" key="11">
    <source>
        <dbReference type="ARBA" id="ARBA00048478"/>
    </source>
</evidence>
<dbReference type="CDD" id="cd02020">
    <property type="entry name" value="CMPK"/>
    <property type="match status" value="1"/>
</dbReference>
<dbReference type="GO" id="GO:0005737">
    <property type="term" value="C:cytoplasm"/>
    <property type="evidence" value="ECO:0007669"/>
    <property type="project" value="UniProtKB-SubCell"/>
</dbReference>
<dbReference type="GO" id="GO:0050992">
    <property type="term" value="P:dimethylallyl diphosphate biosynthetic process"/>
    <property type="evidence" value="ECO:0007669"/>
    <property type="project" value="UniProtKB-UniRule"/>
</dbReference>
<dbReference type="InterPro" id="IPR003136">
    <property type="entry name" value="Cytidylate_kin"/>
</dbReference>
<feature type="binding site" evidence="12">
    <location>
        <position position="458"/>
    </location>
    <ligand>
        <name>isopentenyl diphosphate</name>
        <dbReference type="ChEBI" id="CHEBI:128769"/>
    </ligand>
</feature>
<dbReference type="GO" id="GO:0005524">
    <property type="term" value="F:ATP binding"/>
    <property type="evidence" value="ECO:0007669"/>
    <property type="project" value="UniProtKB-UniRule"/>
</dbReference>
<protein>
    <recommendedName>
        <fullName evidence="12 13">Multifunctional fusion protein</fullName>
    </recommendedName>
    <domain>
        <recommendedName>
            <fullName evidence="13">Cytidylate kinase</fullName>
            <shortName evidence="13">CK</shortName>
            <ecNumber evidence="13">2.7.4.25</ecNumber>
        </recommendedName>
        <alternativeName>
            <fullName evidence="13">Cytidine monophosphate kinase</fullName>
            <shortName evidence="13">CMP kinase</shortName>
        </alternativeName>
    </domain>
    <domain>
        <recommendedName>
            <fullName evidence="12">4-hydroxy-3-methylbut-2-enyl diphosphate reductase</fullName>
            <shortName evidence="12">HMBPP reductase</shortName>
            <ecNumber evidence="12">1.17.7.4</ecNumber>
        </recommendedName>
    </domain>
</protein>
<feature type="active site" description="Proton donor" evidence="12">
    <location>
        <position position="362"/>
    </location>
</feature>
<dbReference type="GO" id="GO:0051539">
    <property type="term" value="F:4 iron, 4 sulfur cluster binding"/>
    <property type="evidence" value="ECO:0007669"/>
    <property type="project" value="UniProtKB-UniRule"/>
</dbReference>
<evidence type="ECO:0000256" key="5">
    <source>
        <dbReference type="ARBA" id="ARBA00022741"/>
    </source>
</evidence>
<keyword evidence="12" id="KW-0414">Isoprene biosynthesis</keyword>
<evidence type="ECO:0000256" key="1">
    <source>
        <dbReference type="ARBA" id="ARBA00009427"/>
    </source>
</evidence>
<feature type="binding site" evidence="12">
    <location>
        <position position="502"/>
    </location>
    <ligand>
        <name>isopentenyl diphosphate</name>
        <dbReference type="ChEBI" id="CHEBI:128769"/>
    </ligand>
</feature>
<feature type="binding site" evidence="12">
    <location>
        <position position="460"/>
    </location>
    <ligand>
        <name>(2E)-4-hydroxy-3-methylbut-2-enyl diphosphate</name>
        <dbReference type="ChEBI" id="CHEBI:128753"/>
    </ligand>
</feature>